<keyword evidence="2" id="KW-1185">Reference proteome</keyword>
<dbReference type="EMBL" id="JARJLG010000039">
    <property type="protein sequence ID" value="KAJ7764036.1"/>
    <property type="molecule type" value="Genomic_DNA"/>
</dbReference>
<name>A0AAD7JJU8_9AGAR</name>
<dbReference type="Proteomes" id="UP001215280">
    <property type="component" value="Unassembled WGS sequence"/>
</dbReference>
<organism evidence="1 2">
    <name type="scientific">Mycena maculata</name>
    <dbReference type="NCBI Taxonomy" id="230809"/>
    <lineage>
        <taxon>Eukaryota</taxon>
        <taxon>Fungi</taxon>
        <taxon>Dikarya</taxon>
        <taxon>Basidiomycota</taxon>
        <taxon>Agaricomycotina</taxon>
        <taxon>Agaricomycetes</taxon>
        <taxon>Agaricomycetidae</taxon>
        <taxon>Agaricales</taxon>
        <taxon>Marasmiineae</taxon>
        <taxon>Mycenaceae</taxon>
        <taxon>Mycena</taxon>
    </lineage>
</organism>
<proteinExistence type="predicted"/>
<evidence type="ECO:0000313" key="1">
    <source>
        <dbReference type="EMBL" id="KAJ7764036.1"/>
    </source>
</evidence>
<gene>
    <name evidence="1" type="ORF">DFH07DRAFT_384616</name>
</gene>
<evidence type="ECO:0000313" key="2">
    <source>
        <dbReference type="Proteomes" id="UP001215280"/>
    </source>
</evidence>
<dbReference type="AlphaFoldDB" id="A0AAD7JJU8"/>
<accession>A0AAD7JJU8</accession>
<comment type="caution">
    <text evidence="1">The sequence shown here is derived from an EMBL/GenBank/DDBJ whole genome shotgun (WGS) entry which is preliminary data.</text>
</comment>
<sequence length="179" mass="20030">MRIRARSCVCVSQLAHPAALGLSHRAQRVRRGARWSCIRRCAACTHTSPMDRGAQDATATSGSSPVRCTGADLALPAVRARSAAWRVGLVVQLSSVHLNSLDGKNHPGRRWQWRAGGNSRTLFSTRNQGNESEDSERENYILCSWVERDYEYLKTKLAHAQSSLRWFAVHRHSPLARLK</sequence>
<reference evidence="1" key="1">
    <citation type="submission" date="2023-03" db="EMBL/GenBank/DDBJ databases">
        <title>Massive genome expansion in bonnet fungi (Mycena s.s.) driven by repeated elements and novel gene families across ecological guilds.</title>
        <authorList>
            <consortium name="Lawrence Berkeley National Laboratory"/>
            <person name="Harder C.B."/>
            <person name="Miyauchi S."/>
            <person name="Viragh M."/>
            <person name="Kuo A."/>
            <person name="Thoen E."/>
            <person name="Andreopoulos B."/>
            <person name="Lu D."/>
            <person name="Skrede I."/>
            <person name="Drula E."/>
            <person name="Henrissat B."/>
            <person name="Morin E."/>
            <person name="Kohler A."/>
            <person name="Barry K."/>
            <person name="LaButti K."/>
            <person name="Morin E."/>
            <person name="Salamov A."/>
            <person name="Lipzen A."/>
            <person name="Mereny Z."/>
            <person name="Hegedus B."/>
            <person name="Baldrian P."/>
            <person name="Stursova M."/>
            <person name="Weitz H."/>
            <person name="Taylor A."/>
            <person name="Grigoriev I.V."/>
            <person name="Nagy L.G."/>
            <person name="Martin F."/>
            <person name="Kauserud H."/>
        </authorList>
    </citation>
    <scope>NUCLEOTIDE SEQUENCE</scope>
    <source>
        <strain evidence="1">CBHHK188m</strain>
    </source>
</reference>
<protein>
    <submittedName>
        <fullName evidence="1">Uncharacterized protein</fullName>
    </submittedName>
</protein>